<proteinExistence type="predicted"/>
<sequence length="420" mass="47426">MVATSIPHYLNFKNAYNPTYEQYVSDAAFLWILRSIATNHPHYNANDLFELEQRIETQLDGLMTSIDMGWQACDDALQLEEPGELFTAMAIAMRSHEVHKIQRAVEVGLKNDLATPGLISAMGWLPVDIANPWTERFLKGKEMNHKYLGIAVCSVRRQDPGEILNNILQRDDCQQHEKLYARALRLVGELRRQDCMPEINTAMTVENSEIRFWANWSAVLLGHRTSAYNLKEFVFNTGPHQNQAIQLAFRSLPIETARKWVSKLSEDESQVRIVIKAAGALGDPHAINWLIEKMKTPALARLAGEAFTNITGVDLKQNQLLIEPADQLSNTPDDTHDIALDEDEHLPCPHAEKVMALWRTYGQNFSIGHRYFMGHFIAADTLKETLAKGTQRQRHAAAMELALNELGVPLPNTSARVLSL</sequence>
<dbReference type="EMBL" id="UOFP01000149">
    <property type="protein sequence ID" value="VAW86667.1"/>
    <property type="molecule type" value="Genomic_DNA"/>
</dbReference>
<dbReference type="AlphaFoldDB" id="A0A3B0ZH70"/>
<dbReference type="InterPro" id="IPR011959">
    <property type="entry name" value="CHP02270"/>
</dbReference>
<name>A0A3B0ZH70_9ZZZZ</name>
<dbReference type="NCBIfam" id="TIGR02270">
    <property type="entry name" value="TIGR02270 family protein"/>
    <property type="match status" value="1"/>
</dbReference>
<gene>
    <name evidence="1" type="ORF">MNBD_GAMMA18-139</name>
</gene>
<evidence type="ECO:0008006" key="2">
    <source>
        <dbReference type="Google" id="ProtNLM"/>
    </source>
</evidence>
<accession>A0A3B0ZH70</accession>
<organism evidence="1">
    <name type="scientific">hydrothermal vent metagenome</name>
    <dbReference type="NCBI Taxonomy" id="652676"/>
    <lineage>
        <taxon>unclassified sequences</taxon>
        <taxon>metagenomes</taxon>
        <taxon>ecological metagenomes</taxon>
    </lineage>
</organism>
<reference evidence="1" key="1">
    <citation type="submission" date="2018-06" db="EMBL/GenBank/DDBJ databases">
        <authorList>
            <person name="Zhirakovskaya E."/>
        </authorList>
    </citation>
    <scope>NUCLEOTIDE SEQUENCE</scope>
</reference>
<protein>
    <recommendedName>
        <fullName evidence="2">FOG: HEAT repeat</fullName>
    </recommendedName>
</protein>
<evidence type="ECO:0000313" key="1">
    <source>
        <dbReference type="EMBL" id="VAW86667.1"/>
    </source>
</evidence>